<sequence length="24" mass="2701">MDLNKYILLTSPARGNPDLDPQND</sequence>
<dbReference type="AlphaFoldDB" id="A0A392SXE5"/>
<dbReference type="Proteomes" id="UP000265520">
    <property type="component" value="Unassembled WGS sequence"/>
</dbReference>
<reference evidence="2 3" key="1">
    <citation type="journal article" date="2018" name="Front. Plant Sci.">
        <title>Red Clover (Trifolium pratense) and Zigzag Clover (T. medium) - A Picture of Genomic Similarities and Differences.</title>
        <authorList>
            <person name="Dluhosova J."/>
            <person name="Istvanek J."/>
            <person name="Nedelnik J."/>
            <person name="Repkova J."/>
        </authorList>
    </citation>
    <scope>NUCLEOTIDE SEQUENCE [LARGE SCALE GENOMIC DNA]</scope>
    <source>
        <strain evidence="3">cv. 10/8</strain>
        <tissue evidence="2">Leaf</tissue>
    </source>
</reference>
<name>A0A392SXE5_9FABA</name>
<feature type="non-terminal residue" evidence="2">
    <location>
        <position position="24"/>
    </location>
</feature>
<organism evidence="2 3">
    <name type="scientific">Trifolium medium</name>
    <dbReference type="NCBI Taxonomy" id="97028"/>
    <lineage>
        <taxon>Eukaryota</taxon>
        <taxon>Viridiplantae</taxon>
        <taxon>Streptophyta</taxon>
        <taxon>Embryophyta</taxon>
        <taxon>Tracheophyta</taxon>
        <taxon>Spermatophyta</taxon>
        <taxon>Magnoliopsida</taxon>
        <taxon>eudicotyledons</taxon>
        <taxon>Gunneridae</taxon>
        <taxon>Pentapetalae</taxon>
        <taxon>rosids</taxon>
        <taxon>fabids</taxon>
        <taxon>Fabales</taxon>
        <taxon>Fabaceae</taxon>
        <taxon>Papilionoideae</taxon>
        <taxon>50 kb inversion clade</taxon>
        <taxon>NPAAA clade</taxon>
        <taxon>Hologalegina</taxon>
        <taxon>IRL clade</taxon>
        <taxon>Trifolieae</taxon>
        <taxon>Trifolium</taxon>
    </lineage>
</organism>
<proteinExistence type="predicted"/>
<evidence type="ECO:0000256" key="1">
    <source>
        <dbReference type="SAM" id="MobiDB-lite"/>
    </source>
</evidence>
<comment type="caution">
    <text evidence="2">The sequence shown here is derived from an EMBL/GenBank/DDBJ whole genome shotgun (WGS) entry which is preliminary data.</text>
</comment>
<evidence type="ECO:0000313" key="3">
    <source>
        <dbReference type="Proteomes" id="UP000265520"/>
    </source>
</evidence>
<accession>A0A392SXE5</accession>
<keyword evidence="3" id="KW-1185">Reference proteome</keyword>
<protein>
    <submittedName>
        <fullName evidence="2">Uncharacterized protein</fullName>
    </submittedName>
</protein>
<dbReference type="EMBL" id="LXQA010461902">
    <property type="protein sequence ID" value="MCI53349.1"/>
    <property type="molecule type" value="Genomic_DNA"/>
</dbReference>
<feature type="region of interest" description="Disordered" evidence="1">
    <location>
        <begin position="1"/>
        <end position="24"/>
    </location>
</feature>
<evidence type="ECO:0000313" key="2">
    <source>
        <dbReference type="EMBL" id="MCI53349.1"/>
    </source>
</evidence>